<dbReference type="InterPro" id="IPR038287">
    <property type="entry name" value="Cse2_sf"/>
</dbReference>
<dbReference type="AlphaFoldDB" id="A0A0D4CKR3"/>
<reference evidence="1 2" key="1">
    <citation type="journal article" date="2012" name="J. Bacteriol.">
        <title>Genome sequence of Lactobacillus mucosae LM1, isolated from piglet feces.</title>
        <authorList>
            <person name="Lee J.H."/>
            <person name="Valeriano V.D."/>
            <person name="Shin Y.R."/>
            <person name="Chae J.P."/>
            <person name="Kim G.B."/>
            <person name="Ham J.S."/>
            <person name="Chun J."/>
            <person name="Kang D.K."/>
        </authorList>
    </citation>
    <scope>NUCLEOTIDE SEQUENCE [LARGE SCALE GENOMIC DNA]</scope>
    <source>
        <strain evidence="1 2">LM1</strain>
    </source>
</reference>
<dbReference type="KEGG" id="lmu:LBLM1_06095"/>
<organism evidence="1 2">
    <name type="scientific">Limosilactobacillus mucosae LM1</name>
    <dbReference type="NCBI Taxonomy" id="1130798"/>
    <lineage>
        <taxon>Bacteria</taxon>
        <taxon>Bacillati</taxon>
        <taxon>Bacillota</taxon>
        <taxon>Bacilli</taxon>
        <taxon>Lactobacillales</taxon>
        <taxon>Lactobacillaceae</taxon>
        <taxon>Limosilactobacillus</taxon>
    </lineage>
</organism>
<sequence>MANEIAKVTAQIIYSLYNNGNLDKAVLASLRHAVTIKDHRAENVWPIMFSKMAASDISNDPQGRETRQETAIYTALRCFAIYQQGLTQLSYASSNQVSTEDKGQQLFVALADLRKNQDKQAALDRRIQNLLSATNIDSVAKSVTQLVRILKSADRNLLLDFPQLAQDLFFFQMGYEYSRKVFLKWGRQYYWQSVSTN</sequence>
<evidence type="ECO:0000313" key="2">
    <source>
        <dbReference type="Proteomes" id="UP000003645"/>
    </source>
</evidence>
<evidence type="ECO:0000313" key="1">
    <source>
        <dbReference type="EMBL" id="AJT50639.1"/>
    </source>
</evidence>
<dbReference type="HOGENOM" id="CLU_081588_2_0_9"/>
<dbReference type="Gene3D" id="1.10.520.40">
    <property type="entry name" value="CRISPR-associated protein Cse2"/>
    <property type="match status" value="1"/>
</dbReference>
<dbReference type="NCBIfam" id="TIGR02548">
    <property type="entry name" value="casB_cse2"/>
    <property type="match status" value="1"/>
</dbReference>
<dbReference type="OrthoDB" id="1753036at2"/>
<dbReference type="Proteomes" id="UP000003645">
    <property type="component" value="Chromosome"/>
</dbReference>
<keyword evidence="2" id="KW-1185">Reference proteome</keyword>
<evidence type="ECO:0008006" key="3">
    <source>
        <dbReference type="Google" id="ProtNLM"/>
    </source>
</evidence>
<dbReference type="RefSeq" id="WP_039945597.1">
    <property type="nucleotide sequence ID" value="NZ_CP011013.1"/>
</dbReference>
<dbReference type="CDD" id="cd09731">
    <property type="entry name" value="Cse2_I-E"/>
    <property type="match status" value="1"/>
</dbReference>
<dbReference type="STRING" id="1130798.LBLM1_06095"/>
<gene>
    <name evidence="1" type="ORF">LBLM1_06095</name>
</gene>
<accession>A0A0D4CKR3</accession>
<dbReference type="Pfam" id="PF09485">
    <property type="entry name" value="CRISPR_Cse2"/>
    <property type="match status" value="1"/>
</dbReference>
<dbReference type="InterPro" id="IPR013382">
    <property type="entry name" value="CRISPR-assoc_prot_Cse2"/>
</dbReference>
<proteinExistence type="predicted"/>
<name>A0A0D4CKR3_LIMMU</name>
<protein>
    <recommendedName>
        <fullName evidence="3">CRISPR-associated protein Cse2</fullName>
    </recommendedName>
</protein>
<dbReference type="EMBL" id="CP011013">
    <property type="protein sequence ID" value="AJT50639.1"/>
    <property type="molecule type" value="Genomic_DNA"/>
</dbReference>